<evidence type="ECO:0000256" key="5">
    <source>
        <dbReference type="ARBA" id="ARBA00041564"/>
    </source>
</evidence>
<evidence type="ECO:0000313" key="8">
    <source>
        <dbReference type="Proteomes" id="UP001604335"/>
    </source>
</evidence>
<organism evidence="7 8">
    <name type="scientific">Limnothrix redekei LRLZ20PSL1</name>
    <dbReference type="NCBI Taxonomy" id="3112953"/>
    <lineage>
        <taxon>Bacteria</taxon>
        <taxon>Bacillati</taxon>
        <taxon>Cyanobacteriota</taxon>
        <taxon>Cyanophyceae</taxon>
        <taxon>Pseudanabaenales</taxon>
        <taxon>Pseudanabaenaceae</taxon>
        <taxon>Limnothrix</taxon>
    </lineage>
</organism>
<dbReference type="InterPro" id="IPR015890">
    <property type="entry name" value="Chorismate_C"/>
</dbReference>
<dbReference type="PANTHER" id="PTHR42839:SF2">
    <property type="entry name" value="ISOCHORISMATE SYNTHASE ENTC"/>
    <property type="match status" value="1"/>
</dbReference>
<accession>A0ABW7CB43</accession>
<dbReference type="InterPro" id="IPR004561">
    <property type="entry name" value="IsoChor_synthase"/>
</dbReference>
<reference evidence="8" key="1">
    <citation type="journal article" date="2024" name="Algal Res.">
        <title>Biochemical, toxicological and genomic investigation of a high-biomass producing Limnothrix strain isolated from Italian shallow drinking water reservoir.</title>
        <authorList>
            <person name="Simonazzi M."/>
            <person name="Shishido T.K."/>
            <person name="Delbaje E."/>
            <person name="Wahlsten M."/>
            <person name="Fewer D.P."/>
            <person name="Sivonen K."/>
            <person name="Pezzolesi L."/>
            <person name="Pistocchi R."/>
        </authorList>
    </citation>
    <scope>NUCLEOTIDE SEQUENCE [LARGE SCALE GENOMIC DNA]</scope>
    <source>
        <strain evidence="8">LRLZ20PSL1</strain>
    </source>
</reference>
<dbReference type="EMBL" id="JAZAQF010000069">
    <property type="protein sequence ID" value="MFG3818350.1"/>
    <property type="molecule type" value="Genomic_DNA"/>
</dbReference>
<dbReference type="GO" id="GO:0008909">
    <property type="term" value="F:isochorismate synthase activity"/>
    <property type="evidence" value="ECO:0007669"/>
    <property type="project" value="UniProtKB-EC"/>
</dbReference>
<comment type="catalytic activity">
    <reaction evidence="1">
        <text>chorismate = isochorismate</text>
        <dbReference type="Rhea" id="RHEA:18985"/>
        <dbReference type="ChEBI" id="CHEBI:29748"/>
        <dbReference type="ChEBI" id="CHEBI:29780"/>
        <dbReference type="EC" id="5.4.4.2"/>
    </reaction>
</comment>
<dbReference type="EC" id="5.4.4.2" evidence="3"/>
<dbReference type="InterPro" id="IPR019999">
    <property type="entry name" value="Anth_synth_I-like"/>
</dbReference>
<gene>
    <name evidence="7" type="ORF">VPK24_11935</name>
</gene>
<evidence type="ECO:0000256" key="3">
    <source>
        <dbReference type="ARBA" id="ARBA00012824"/>
    </source>
</evidence>
<evidence type="ECO:0000256" key="2">
    <source>
        <dbReference type="ARBA" id="ARBA00005297"/>
    </source>
</evidence>
<dbReference type="NCBIfam" id="TIGR00543">
    <property type="entry name" value="isochor_syn"/>
    <property type="match status" value="1"/>
</dbReference>
<proteinExistence type="inferred from homology"/>
<dbReference type="RefSeq" id="WP_393013654.1">
    <property type="nucleotide sequence ID" value="NZ_JAZAQF010000069.1"/>
</dbReference>
<dbReference type="Proteomes" id="UP001604335">
    <property type="component" value="Unassembled WGS sequence"/>
</dbReference>
<dbReference type="Gene3D" id="3.60.120.10">
    <property type="entry name" value="Anthranilate synthase"/>
    <property type="match status" value="1"/>
</dbReference>
<dbReference type="InterPro" id="IPR005801">
    <property type="entry name" value="ADC_synthase"/>
</dbReference>
<feature type="domain" description="Chorismate-utilising enzyme C-terminal" evidence="6">
    <location>
        <begin position="227"/>
        <end position="480"/>
    </location>
</feature>
<sequence>MLSALGQQTDLLSPTRLYCILEAARDEFLRSFRSQIVRLTFEIPALDPLEVFAEFSQADCLSFYFEKPDRRSAIAAFDRTVALAVAGSDRFTKTKAFARKIHGLLRASERAYGMAEGDRPALARSIPSLLCAFPFLDEPRDLGSPFGEALIFLPRWQVVRRTTAQGPITTFTANAWVDGCTDLDQLCGELWQPLDRLLQWRSSSTSLTARTARYQSSGWELAAPDDPDFLAAARSALKDIADRQFCKVVLARAIDWQAPEPLDPALLLHNLRHRHPGCYTFAVGNDRGQTFLGASPECLVAIDHGRIVTEALAGSAPRGTTPELDRVWGDRLLNNPKELHEHRLVADFIADRLAQLGAHPKVAVKPGLRKLSNIQHLQTPICGRLPRNVDPLDVVAALHPTPAVAGLSRAAAIAAIDRYEPFERSLYTGAIGWLDPMGNAEFAVGIRSALIQGDRARLFAGAGIVAGSDPERELAEIQLKLQALWAALI</sequence>
<protein>
    <recommendedName>
        <fullName evidence="3">isochorismate synthase</fullName>
        <ecNumber evidence="3">5.4.4.2</ecNumber>
    </recommendedName>
    <alternativeName>
        <fullName evidence="5">Isochorismate mutase</fullName>
    </alternativeName>
</protein>
<keyword evidence="8" id="KW-1185">Reference proteome</keyword>
<dbReference type="SUPFAM" id="SSF56322">
    <property type="entry name" value="ADC synthase"/>
    <property type="match status" value="1"/>
</dbReference>
<keyword evidence="4 7" id="KW-0413">Isomerase</keyword>
<name>A0ABW7CB43_9CYAN</name>
<evidence type="ECO:0000256" key="4">
    <source>
        <dbReference type="ARBA" id="ARBA00023235"/>
    </source>
</evidence>
<evidence type="ECO:0000313" key="7">
    <source>
        <dbReference type="EMBL" id="MFG3818350.1"/>
    </source>
</evidence>
<dbReference type="Pfam" id="PF00425">
    <property type="entry name" value="Chorismate_bind"/>
    <property type="match status" value="1"/>
</dbReference>
<dbReference type="PRINTS" id="PR00095">
    <property type="entry name" value="ANTSNTHASEI"/>
</dbReference>
<comment type="caution">
    <text evidence="7">The sequence shown here is derived from an EMBL/GenBank/DDBJ whole genome shotgun (WGS) entry which is preliminary data.</text>
</comment>
<comment type="similarity">
    <text evidence="2">Belongs to the isochorismate synthase family.</text>
</comment>
<evidence type="ECO:0000259" key="6">
    <source>
        <dbReference type="Pfam" id="PF00425"/>
    </source>
</evidence>
<evidence type="ECO:0000256" key="1">
    <source>
        <dbReference type="ARBA" id="ARBA00000799"/>
    </source>
</evidence>
<dbReference type="PANTHER" id="PTHR42839">
    <property type="entry name" value="ISOCHORISMATE SYNTHASE ENTC"/>
    <property type="match status" value="1"/>
</dbReference>